<feature type="binding site" evidence="4">
    <location>
        <position position="361"/>
    </location>
    <ligand>
        <name>ATP</name>
        <dbReference type="ChEBI" id="CHEBI:30616"/>
    </ligand>
</feature>
<keyword evidence="1" id="KW-0808">Transferase</keyword>
<protein>
    <recommendedName>
        <fullName evidence="5">Protein kinase domain-containing protein</fullName>
    </recommendedName>
</protein>
<evidence type="ECO:0000313" key="8">
    <source>
        <dbReference type="RefSeq" id="XP_071933393.1"/>
    </source>
</evidence>
<dbReference type="PANTHER" id="PTHR47989">
    <property type="entry name" value="OS01G0750732 PROTEIN"/>
    <property type="match status" value="1"/>
</dbReference>
<keyword evidence="6" id="KW-1185">Reference proteome</keyword>
<accession>A0ABM4WNN2</accession>
<dbReference type="Gene3D" id="3.30.200.20">
    <property type="entry name" value="Phosphorylase Kinase, domain 1"/>
    <property type="match status" value="1"/>
</dbReference>
<dbReference type="InterPro" id="IPR000719">
    <property type="entry name" value="Prot_kinase_dom"/>
</dbReference>
<evidence type="ECO:0000313" key="7">
    <source>
        <dbReference type="RefSeq" id="XP_071933392.1"/>
    </source>
</evidence>
<dbReference type="Pfam" id="PF00069">
    <property type="entry name" value="Pkinase"/>
    <property type="match status" value="1"/>
</dbReference>
<dbReference type="InterPro" id="IPR008266">
    <property type="entry name" value="Tyr_kinase_AS"/>
</dbReference>
<dbReference type="RefSeq" id="XP_071933392.1">
    <property type="nucleotide sequence ID" value="XM_072077291.1"/>
</dbReference>
<evidence type="ECO:0000256" key="1">
    <source>
        <dbReference type="ARBA" id="ARBA00022527"/>
    </source>
</evidence>
<dbReference type="RefSeq" id="XP_071933393.1">
    <property type="nucleotide sequence ID" value="XM_072077292.1"/>
</dbReference>
<organism evidence="6 7">
    <name type="scientific">Coffea arabica</name>
    <name type="common">Arabian coffee</name>
    <dbReference type="NCBI Taxonomy" id="13443"/>
    <lineage>
        <taxon>Eukaryota</taxon>
        <taxon>Viridiplantae</taxon>
        <taxon>Streptophyta</taxon>
        <taxon>Embryophyta</taxon>
        <taxon>Tracheophyta</taxon>
        <taxon>Spermatophyta</taxon>
        <taxon>Magnoliopsida</taxon>
        <taxon>eudicotyledons</taxon>
        <taxon>Gunneridae</taxon>
        <taxon>Pentapetalae</taxon>
        <taxon>asterids</taxon>
        <taxon>lamiids</taxon>
        <taxon>Gentianales</taxon>
        <taxon>Rubiaceae</taxon>
        <taxon>Ixoroideae</taxon>
        <taxon>Gardenieae complex</taxon>
        <taxon>Bertiereae - Coffeeae clade</taxon>
        <taxon>Coffeeae</taxon>
        <taxon>Coffea</taxon>
    </lineage>
</organism>
<reference evidence="7 8" key="1">
    <citation type="submission" date="2025-05" db="UniProtKB">
        <authorList>
            <consortium name="RefSeq"/>
        </authorList>
    </citation>
    <scope>IDENTIFICATION</scope>
    <source>
        <tissue evidence="7 8">Leaves</tissue>
    </source>
</reference>
<dbReference type="InterPro" id="IPR011009">
    <property type="entry name" value="Kinase-like_dom_sf"/>
</dbReference>
<keyword evidence="2 4" id="KW-0547">Nucleotide-binding</keyword>
<name>A0ABM4WNN2_COFAR</name>
<evidence type="ECO:0000256" key="4">
    <source>
        <dbReference type="PROSITE-ProRule" id="PRU10141"/>
    </source>
</evidence>
<keyword evidence="1" id="KW-0723">Serine/threonine-protein kinase</keyword>
<evidence type="ECO:0000313" key="6">
    <source>
        <dbReference type="Proteomes" id="UP001652660"/>
    </source>
</evidence>
<proteinExistence type="predicted"/>
<dbReference type="CDD" id="cd14066">
    <property type="entry name" value="STKc_IRAK"/>
    <property type="match status" value="1"/>
</dbReference>
<sequence length="633" mass="70480">MGGEKVAVVLDATKDLNCTAMIQALECLQLFPGDELTLVGVLRQVTNPSPSEITSSVGYKMKVNSSLTNSRTVEAEYAQKKEQLSQNLKLLKESTMGKIKLDFKLEAGPSCKVIAVQAAKNLGATWVILDRVMKKEKKFFMKKLPCRISTLKSKNTIDQLRGPLETVNVEIPSHKSPNNSGLVSYDEMIPEDSWKELHQSPKRSLGTLKMILAKEIDPYACVKTSSDPPVLSTSTSFSGSKHVEASRYREKQKVLIQTEATTIDDDETSAHGTLECVEETGKLDEVFDTMRLDHQQKDLLETSICSVCQNRRPTIGWHRDFHYVELHEATAGFSDDNFLGEGGFGSVYKGELKNGLKIAVKQHKDASLQGETEFKSEVAVLSKAKHQNLVMLLGSCSEGNHRLLVYEFVCNGSLDQHLSKAAKVPLTWEQRIKIALGAAKGLEYVHSHNIIHRDIRPNNILITHDYESLLGDFGLAKTQHGTNSDDSFVGTLGYMAPEYAQTGKVSTKTDIYSFGVVLLQLISGRRTTDKIPGGKSLIGWAKPLLKERNYPDLIDRRIIDSHDFLQLFRMIRLTEKCLCSDPSKRFTMEEVVNTLTCIKDGHTAFMGDFSPLSKSINAILDPFVAEKYSRNKG</sequence>
<evidence type="ECO:0000259" key="5">
    <source>
        <dbReference type="PROSITE" id="PS50011"/>
    </source>
</evidence>
<dbReference type="SUPFAM" id="SSF56112">
    <property type="entry name" value="Protein kinase-like (PK-like)"/>
    <property type="match status" value="1"/>
</dbReference>
<dbReference type="GeneID" id="140035990"/>
<evidence type="ECO:0000256" key="2">
    <source>
        <dbReference type="ARBA" id="ARBA00022741"/>
    </source>
</evidence>
<dbReference type="SMART" id="SM00219">
    <property type="entry name" value="TyrKc"/>
    <property type="match status" value="1"/>
</dbReference>
<keyword evidence="3 4" id="KW-0067">ATP-binding</keyword>
<keyword evidence="1" id="KW-0418">Kinase</keyword>
<dbReference type="PANTHER" id="PTHR47989:SF8">
    <property type="entry name" value="INACTIVE PROTEIN KINASE SELMODRAFT_444075-LIKE"/>
    <property type="match status" value="1"/>
</dbReference>
<dbReference type="Proteomes" id="UP001652660">
    <property type="component" value="Chromosome 2c"/>
</dbReference>
<dbReference type="PROSITE" id="PS50011">
    <property type="entry name" value="PROTEIN_KINASE_DOM"/>
    <property type="match status" value="1"/>
</dbReference>
<dbReference type="PROSITE" id="PS00109">
    <property type="entry name" value="PROTEIN_KINASE_TYR"/>
    <property type="match status" value="1"/>
</dbReference>
<feature type="domain" description="Protein kinase" evidence="5">
    <location>
        <begin position="333"/>
        <end position="605"/>
    </location>
</feature>
<evidence type="ECO:0000256" key="3">
    <source>
        <dbReference type="ARBA" id="ARBA00022840"/>
    </source>
</evidence>
<dbReference type="PROSITE" id="PS00107">
    <property type="entry name" value="PROTEIN_KINASE_ATP"/>
    <property type="match status" value="1"/>
</dbReference>
<dbReference type="InterPro" id="IPR020635">
    <property type="entry name" value="Tyr_kinase_cat_dom"/>
</dbReference>
<dbReference type="Gene3D" id="1.10.510.10">
    <property type="entry name" value="Transferase(Phosphotransferase) domain 1"/>
    <property type="match status" value="1"/>
</dbReference>
<dbReference type="InterPro" id="IPR017441">
    <property type="entry name" value="Protein_kinase_ATP_BS"/>
</dbReference>
<gene>
    <name evidence="7 8" type="primary">LOC140035990</name>
</gene>